<evidence type="ECO:0000313" key="2">
    <source>
        <dbReference type="EMBL" id="PMN89562.1"/>
    </source>
</evidence>
<evidence type="ECO:0000313" key="3">
    <source>
        <dbReference type="Proteomes" id="UP000235387"/>
    </source>
</evidence>
<reference evidence="3" key="1">
    <citation type="submission" date="2016-07" db="EMBL/GenBank/DDBJ databases">
        <title>Nontailed viruses are major unrecognized killers of bacteria in the ocean.</title>
        <authorList>
            <person name="Kauffman K."/>
            <person name="Hussain F."/>
            <person name="Yang J."/>
            <person name="Arevalo P."/>
            <person name="Brown J."/>
            <person name="Cutler M."/>
            <person name="Kelly L."/>
            <person name="Polz M.F."/>
        </authorList>
    </citation>
    <scope>NUCLEOTIDE SEQUENCE [LARGE SCALE GENOMIC DNA]</scope>
    <source>
        <strain evidence="3">10N.261.45.A10</strain>
    </source>
</reference>
<dbReference type="PRINTS" id="PR00081">
    <property type="entry name" value="GDHRDH"/>
</dbReference>
<dbReference type="InterPro" id="IPR036291">
    <property type="entry name" value="NAD(P)-bd_dom_sf"/>
</dbReference>
<evidence type="ECO:0008006" key="4">
    <source>
        <dbReference type="Google" id="ProtNLM"/>
    </source>
</evidence>
<dbReference type="SUPFAM" id="SSF51735">
    <property type="entry name" value="NAD(P)-binding Rossmann-fold domains"/>
    <property type="match status" value="1"/>
</dbReference>
<comment type="caution">
    <text evidence="2">The sequence shown here is derived from an EMBL/GenBank/DDBJ whole genome shotgun (WGS) entry which is preliminary data.</text>
</comment>
<dbReference type="InterPro" id="IPR002347">
    <property type="entry name" value="SDR_fam"/>
</dbReference>
<dbReference type="AlphaFoldDB" id="A0A2N7L6K8"/>
<dbReference type="RefSeq" id="WP_102391757.1">
    <property type="nucleotide sequence ID" value="NZ_JBFRLP010000042.1"/>
</dbReference>
<evidence type="ECO:0000256" key="1">
    <source>
        <dbReference type="ARBA" id="ARBA00006484"/>
    </source>
</evidence>
<comment type="similarity">
    <text evidence="1">Belongs to the short-chain dehydrogenases/reductases (SDR) family.</text>
</comment>
<organism evidence="2 3">
    <name type="scientific">Enterovibrio norvegicus</name>
    <dbReference type="NCBI Taxonomy" id="188144"/>
    <lineage>
        <taxon>Bacteria</taxon>
        <taxon>Pseudomonadati</taxon>
        <taxon>Pseudomonadota</taxon>
        <taxon>Gammaproteobacteria</taxon>
        <taxon>Vibrionales</taxon>
        <taxon>Vibrionaceae</taxon>
        <taxon>Enterovibrio</taxon>
    </lineage>
</organism>
<dbReference type="Proteomes" id="UP000235387">
    <property type="component" value="Unassembled WGS sequence"/>
</dbReference>
<dbReference type="CDD" id="cd05233">
    <property type="entry name" value="SDR_c"/>
    <property type="match status" value="1"/>
</dbReference>
<dbReference type="STRING" id="1190603.A1OO_18935"/>
<accession>A0A2N7L6K8</accession>
<sequence>MGKTSIIVGASSDIGKAVLMTLDGAGNQFIAHGCHNVAALENMRSSMQGNLHVLGADLSDAGSCEAFISEATTLCNSPDHLVFAQAQRLKLTRFKKLSRQQILEQLDVQMMSSMMIAKAFLPAMVKRGNARVVFVLSSVTLGMPPAAMADYNIAKYAQLGLMRSLAAEFGTKGVRVNAVSPSMVDTPFLQDIPNNMVIQNAAAHPMRRNASSEEVASTVAFLLSDGAEYINGVNLSVTGGECV</sequence>
<protein>
    <recommendedName>
        <fullName evidence="4">3-oxoacyl-ACP reductase</fullName>
    </recommendedName>
</protein>
<dbReference type="EMBL" id="MDAL01000040">
    <property type="protein sequence ID" value="PMN89562.1"/>
    <property type="molecule type" value="Genomic_DNA"/>
</dbReference>
<dbReference type="PANTHER" id="PTHR42879">
    <property type="entry name" value="3-OXOACYL-(ACYL-CARRIER-PROTEIN) REDUCTASE"/>
    <property type="match status" value="1"/>
</dbReference>
<dbReference type="Gene3D" id="3.40.50.720">
    <property type="entry name" value="NAD(P)-binding Rossmann-like Domain"/>
    <property type="match status" value="1"/>
</dbReference>
<name>A0A2N7L6K8_9GAMM</name>
<proteinExistence type="inferred from homology"/>
<dbReference type="Pfam" id="PF13561">
    <property type="entry name" value="adh_short_C2"/>
    <property type="match status" value="1"/>
</dbReference>
<gene>
    <name evidence="2" type="ORF">BCT23_22725</name>
</gene>
<dbReference type="InterPro" id="IPR050259">
    <property type="entry name" value="SDR"/>
</dbReference>